<dbReference type="EMBL" id="FN649749">
    <property type="protein sequence ID" value="CBJ26971.1"/>
    <property type="molecule type" value="Genomic_DNA"/>
</dbReference>
<evidence type="ECO:0000313" key="1">
    <source>
        <dbReference type="EMBL" id="CBJ26971.1"/>
    </source>
</evidence>
<dbReference type="InterPro" id="IPR029063">
    <property type="entry name" value="SAM-dependent_MTases_sf"/>
</dbReference>
<name>D7G3H3_ECTSI</name>
<dbReference type="InParanoid" id="D7G3H3"/>
<dbReference type="AlphaFoldDB" id="D7G3H3"/>
<keyword evidence="2" id="KW-1185">Reference proteome</keyword>
<dbReference type="PANTHER" id="PTHR14614:SF132">
    <property type="entry name" value="PROTEIN-LYSINE METHYLTRANSFERASE C42C1.13"/>
    <property type="match status" value="1"/>
</dbReference>
<dbReference type="STRING" id="2880.D7G3H3"/>
<dbReference type="Pfam" id="PF10294">
    <property type="entry name" value="Methyltransf_16"/>
    <property type="match status" value="1"/>
</dbReference>
<evidence type="ECO:0000313" key="2">
    <source>
        <dbReference type="Proteomes" id="UP000002630"/>
    </source>
</evidence>
<reference evidence="1 2" key="1">
    <citation type="journal article" date="2010" name="Nature">
        <title>The Ectocarpus genome and the independent evolution of multicellularity in brown algae.</title>
        <authorList>
            <person name="Cock J.M."/>
            <person name="Sterck L."/>
            <person name="Rouze P."/>
            <person name="Scornet D."/>
            <person name="Allen A.E."/>
            <person name="Amoutzias G."/>
            <person name="Anthouard V."/>
            <person name="Artiguenave F."/>
            <person name="Aury J.M."/>
            <person name="Badger J.H."/>
            <person name="Beszteri B."/>
            <person name="Billiau K."/>
            <person name="Bonnet E."/>
            <person name="Bothwell J.H."/>
            <person name="Bowler C."/>
            <person name="Boyen C."/>
            <person name="Brownlee C."/>
            <person name="Carrano C.J."/>
            <person name="Charrier B."/>
            <person name="Cho G.Y."/>
            <person name="Coelho S.M."/>
            <person name="Collen J."/>
            <person name="Corre E."/>
            <person name="Da Silva C."/>
            <person name="Delage L."/>
            <person name="Delaroque N."/>
            <person name="Dittami S.M."/>
            <person name="Doulbeau S."/>
            <person name="Elias M."/>
            <person name="Farnham G."/>
            <person name="Gachon C.M."/>
            <person name="Gschloessl B."/>
            <person name="Heesch S."/>
            <person name="Jabbari K."/>
            <person name="Jubin C."/>
            <person name="Kawai H."/>
            <person name="Kimura K."/>
            <person name="Kloareg B."/>
            <person name="Kupper F.C."/>
            <person name="Lang D."/>
            <person name="Le Bail A."/>
            <person name="Leblanc C."/>
            <person name="Lerouge P."/>
            <person name="Lohr M."/>
            <person name="Lopez P.J."/>
            <person name="Martens C."/>
            <person name="Maumus F."/>
            <person name="Michel G."/>
            <person name="Miranda-Saavedra D."/>
            <person name="Morales J."/>
            <person name="Moreau H."/>
            <person name="Motomura T."/>
            <person name="Nagasato C."/>
            <person name="Napoli C.A."/>
            <person name="Nelson D.R."/>
            <person name="Nyvall-Collen P."/>
            <person name="Peters A.F."/>
            <person name="Pommier C."/>
            <person name="Potin P."/>
            <person name="Poulain J."/>
            <person name="Quesneville H."/>
            <person name="Read B."/>
            <person name="Rensing S.A."/>
            <person name="Ritter A."/>
            <person name="Rousvoal S."/>
            <person name="Samanta M."/>
            <person name="Samson G."/>
            <person name="Schroeder D.C."/>
            <person name="Segurens B."/>
            <person name="Strittmatter M."/>
            <person name="Tonon T."/>
            <person name="Tregear J.W."/>
            <person name="Valentin K."/>
            <person name="von Dassow P."/>
            <person name="Yamagishi T."/>
            <person name="Van de Peer Y."/>
            <person name="Wincker P."/>
        </authorList>
    </citation>
    <scope>NUCLEOTIDE SEQUENCE [LARGE SCALE GENOMIC DNA]</scope>
    <source>
        <strain evidence="2">Ec32 / CCAP1310/4</strain>
    </source>
</reference>
<organism evidence="1 2">
    <name type="scientific">Ectocarpus siliculosus</name>
    <name type="common">Brown alga</name>
    <name type="synonym">Conferva siliculosa</name>
    <dbReference type="NCBI Taxonomy" id="2880"/>
    <lineage>
        <taxon>Eukaryota</taxon>
        <taxon>Sar</taxon>
        <taxon>Stramenopiles</taxon>
        <taxon>Ochrophyta</taxon>
        <taxon>PX clade</taxon>
        <taxon>Phaeophyceae</taxon>
        <taxon>Ectocarpales</taxon>
        <taxon>Ectocarpaceae</taxon>
        <taxon>Ectocarpus</taxon>
    </lineage>
</organism>
<protein>
    <submittedName>
        <fullName evidence="1">Uncharacterized protein</fullName>
    </submittedName>
</protein>
<dbReference type="OrthoDB" id="46564at2759"/>
<dbReference type="CDD" id="cd02440">
    <property type="entry name" value="AdoMet_MTases"/>
    <property type="match status" value="1"/>
</dbReference>
<accession>D7G3H3</accession>
<dbReference type="Proteomes" id="UP000002630">
    <property type="component" value="Linkage Group LG24"/>
</dbReference>
<dbReference type="EMBL" id="FN648719">
    <property type="protein sequence ID" value="CBJ26971.1"/>
    <property type="molecule type" value="Genomic_DNA"/>
</dbReference>
<proteinExistence type="predicted"/>
<dbReference type="Gene3D" id="3.40.50.150">
    <property type="entry name" value="Vaccinia Virus protein VP39"/>
    <property type="match status" value="1"/>
</dbReference>
<gene>
    <name evidence="1" type="ORF">Esi_0051_0056</name>
</gene>
<sequence>MVKLGKLLRKAMVISVEDQISYCNKTIQVGPHVLIVTTATVDTTVPRLRNKQLEWTVAHGGHTIWPCTASLCSYLAASRVAERRRVLELGSGMGVAGLIAHKTGAAAVVMTDGDSSVIKYLRENISTNVSSAGEGKEDEAKMEYKECDEGRPAHARELRWGNAEEAHDLMEVLEMGHFDMVMGSDLIYPEKPKKSEWMPRMDVKVRDLMVTAAAALREGGTLLLAHENRGNLQEVLALMEKHAIANGFGNPSAVRVESNPERIILSLVFGGKTAGTHAAEKSEFADDAAQGWVELVTCLQATGFGS</sequence>
<dbReference type="PANTHER" id="PTHR14614">
    <property type="entry name" value="HEPATOCELLULAR CARCINOMA-ASSOCIATED ANTIGEN"/>
    <property type="match status" value="1"/>
</dbReference>
<dbReference type="SUPFAM" id="SSF53335">
    <property type="entry name" value="S-adenosyl-L-methionine-dependent methyltransferases"/>
    <property type="match status" value="1"/>
</dbReference>
<dbReference type="InterPro" id="IPR019410">
    <property type="entry name" value="Methyltransf_16"/>
</dbReference>